<evidence type="ECO:0000256" key="1">
    <source>
        <dbReference type="ARBA" id="ARBA00007447"/>
    </source>
</evidence>
<gene>
    <name evidence="7" type="ORF">ILEXP_LOCUS47154</name>
</gene>
<dbReference type="Pfam" id="PF14543">
    <property type="entry name" value="TAXi_N"/>
    <property type="match status" value="1"/>
</dbReference>
<dbReference type="CDD" id="cd05476">
    <property type="entry name" value="pepsin_A_like_plant"/>
    <property type="match status" value="1"/>
</dbReference>
<dbReference type="SUPFAM" id="SSF50630">
    <property type="entry name" value="Acid proteases"/>
    <property type="match status" value="1"/>
</dbReference>
<protein>
    <recommendedName>
        <fullName evidence="6">Peptidase A1 domain-containing protein</fullName>
    </recommendedName>
</protein>
<dbReference type="GO" id="GO:0006508">
    <property type="term" value="P:proteolysis"/>
    <property type="evidence" value="ECO:0007669"/>
    <property type="project" value="UniProtKB-KW"/>
</dbReference>
<dbReference type="PANTHER" id="PTHR47967:SF123">
    <property type="entry name" value="ASPARTIC PROTEINASE NEPENTHESIN-1-LIKE"/>
    <property type="match status" value="1"/>
</dbReference>
<evidence type="ECO:0000256" key="5">
    <source>
        <dbReference type="ARBA" id="ARBA00023180"/>
    </source>
</evidence>
<keyword evidence="2" id="KW-0645">Protease</keyword>
<dbReference type="Gene3D" id="2.40.70.10">
    <property type="entry name" value="Acid Proteases"/>
    <property type="match status" value="2"/>
</dbReference>
<evidence type="ECO:0000256" key="4">
    <source>
        <dbReference type="ARBA" id="ARBA00022801"/>
    </source>
</evidence>
<dbReference type="InterPro" id="IPR032861">
    <property type="entry name" value="TAXi_N"/>
</dbReference>
<keyword evidence="3" id="KW-0064">Aspartyl protease</keyword>
<evidence type="ECO:0000313" key="8">
    <source>
        <dbReference type="Proteomes" id="UP001642360"/>
    </source>
</evidence>
<dbReference type="PANTHER" id="PTHR47967">
    <property type="entry name" value="OS07G0603500 PROTEIN-RELATED"/>
    <property type="match status" value="1"/>
</dbReference>
<name>A0ABC8U7F8_9AQUA</name>
<dbReference type="AlphaFoldDB" id="A0ABC8U7F8"/>
<sequence length="450" mass="50972">MTPYSSPVNMAGTVAFLGAFWFCYILALSHIPCILSNSNGFSLKLIHRDSLESPFYAGKLTILEKFRRDLEISKSRASDLMLMRKIRIGNATSFPDTIRPLLTRRVALYTVDIDLGTPPRKGTFIFDTGSWLTWSQCKPCINCFKQKYPIFDPRTSRSFKTLPLNHNLSKWFKRTTEGCGYYVQYLTGQSSRGIGCMETFTFQSNTRAPESIRDIVFGCGFDNRGTLSADNSISGLLGMDRTPTSLVRQLGSRIMPRFSYCLPPIDSSFKTTFLRFGNDSVIKGVQVQTAQFLRGTGYILNLTGISIAGQRLRLPWGSFRRGCFVDSGSSLSVIEQKAYSVILNAFRTHFARFKNLTRVTNLPRDLCYKYPRGFKSFPSMTFHFHGGANHEVGMTAVFRFLEKNTFCLELMGHPFTTILGAYQQQNVRFIYDLGNAKLSFVREDCTKDRA</sequence>
<keyword evidence="8" id="KW-1185">Reference proteome</keyword>
<dbReference type="EMBL" id="CAUOFW020007013">
    <property type="protein sequence ID" value="CAK9177275.1"/>
    <property type="molecule type" value="Genomic_DNA"/>
</dbReference>
<proteinExistence type="inferred from homology"/>
<dbReference type="Proteomes" id="UP001642360">
    <property type="component" value="Unassembled WGS sequence"/>
</dbReference>
<dbReference type="InterPro" id="IPR021109">
    <property type="entry name" value="Peptidase_aspartic_dom_sf"/>
</dbReference>
<dbReference type="Pfam" id="PF14541">
    <property type="entry name" value="TAXi_C"/>
    <property type="match status" value="1"/>
</dbReference>
<dbReference type="GO" id="GO:0004190">
    <property type="term" value="F:aspartic-type endopeptidase activity"/>
    <property type="evidence" value="ECO:0007669"/>
    <property type="project" value="UniProtKB-KW"/>
</dbReference>
<comment type="caution">
    <text evidence="7">The sequence shown here is derived from an EMBL/GenBank/DDBJ whole genome shotgun (WGS) entry which is preliminary data.</text>
</comment>
<organism evidence="7 8">
    <name type="scientific">Ilex paraguariensis</name>
    <name type="common">yerba mate</name>
    <dbReference type="NCBI Taxonomy" id="185542"/>
    <lineage>
        <taxon>Eukaryota</taxon>
        <taxon>Viridiplantae</taxon>
        <taxon>Streptophyta</taxon>
        <taxon>Embryophyta</taxon>
        <taxon>Tracheophyta</taxon>
        <taxon>Spermatophyta</taxon>
        <taxon>Magnoliopsida</taxon>
        <taxon>eudicotyledons</taxon>
        <taxon>Gunneridae</taxon>
        <taxon>Pentapetalae</taxon>
        <taxon>asterids</taxon>
        <taxon>campanulids</taxon>
        <taxon>Aquifoliales</taxon>
        <taxon>Aquifoliaceae</taxon>
        <taxon>Ilex</taxon>
    </lineage>
</organism>
<comment type="similarity">
    <text evidence="1">Belongs to the peptidase A1 family.</text>
</comment>
<evidence type="ECO:0000256" key="3">
    <source>
        <dbReference type="ARBA" id="ARBA00022750"/>
    </source>
</evidence>
<dbReference type="InterPro" id="IPR051708">
    <property type="entry name" value="Plant_Aspart_Prot_A1"/>
</dbReference>
<reference evidence="7 8" key="1">
    <citation type="submission" date="2024-02" db="EMBL/GenBank/DDBJ databases">
        <authorList>
            <person name="Vignale AGUSTIN F."/>
            <person name="Sosa J E."/>
            <person name="Modenutti C."/>
        </authorList>
    </citation>
    <scope>NUCLEOTIDE SEQUENCE [LARGE SCALE GENOMIC DNA]</scope>
</reference>
<dbReference type="InterPro" id="IPR032799">
    <property type="entry name" value="TAXi_C"/>
</dbReference>
<dbReference type="PROSITE" id="PS51767">
    <property type="entry name" value="PEPTIDASE_A1"/>
    <property type="match status" value="1"/>
</dbReference>
<feature type="domain" description="Peptidase A1" evidence="6">
    <location>
        <begin position="109"/>
        <end position="441"/>
    </location>
</feature>
<accession>A0ABC8U7F8</accession>
<keyword evidence="5" id="KW-0325">Glycoprotein</keyword>
<evidence type="ECO:0000313" key="7">
    <source>
        <dbReference type="EMBL" id="CAK9177275.1"/>
    </source>
</evidence>
<dbReference type="InterPro" id="IPR034161">
    <property type="entry name" value="Pepsin-like_plant"/>
</dbReference>
<evidence type="ECO:0000256" key="2">
    <source>
        <dbReference type="ARBA" id="ARBA00022670"/>
    </source>
</evidence>
<dbReference type="InterPro" id="IPR033121">
    <property type="entry name" value="PEPTIDASE_A1"/>
</dbReference>
<evidence type="ECO:0000259" key="6">
    <source>
        <dbReference type="PROSITE" id="PS51767"/>
    </source>
</evidence>
<keyword evidence="4" id="KW-0378">Hydrolase</keyword>